<dbReference type="EC" id="2.3.1.274" evidence="8 10"/>
<dbReference type="SUPFAM" id="SSF53659">
    <property type="entry name" value="Isocitrate/Isopropylmalate dehydrogenase-like"/>
    <property type="match status" value="1"/>
</dbReference>
<organism evidence="11 12">
    <name type="scientific">Spirilliplanes yamanashiensis</name>
    <dbReference type="NCBI Taxonomy" id="42233"/>
    <lineage>
        <taxon>Bacteria</taxon>
        <taxon>Bacillati</taxon>
        <taxon>Actinomycetota</taxon>
        <taxon>Actinomycetes</taxon>
        <taxon>Micromonosporales</taxon>
        <taxon>Micromonosporaceae</taxon>
        <taxon>Spirilliplanes</taxon>
    </lineage>
</organism>
<dbReference type="GO" id="GO:0043811">
    <property type="term" value="F:phosphate:acyl-[acyl carrier protein] acyltransferase activity"/>
    <property type="evidence" value="ECO:0007669"/>
    <property type="project" value="UniProtKB-UniRule"/>
</dbReference>
<dbReference type="EMBL" id="BOOY01000004">
    <property type="protein sequence ID" value="GIJ01442.1"/>
    <property type="molecule type" value="Genomic_DNA"/>
</dbReference>
<keyword evidence="2 10" id="KW-0963">Cytoplasm</keyword>
<evidence type="ECO:0000256" key="3">
    <source>
        <dbReference type="ARBA" id="ARBA00022516"/>
    </source>
</evidence>
<sequence length="285" mass="27999">MQLLLVGPASVADGFLRALDPDLRERVGARTGPATAAPALGSGRGLDTTVRAAVRAVADGSADAVLSAGPTGATVSAAALGLGRWPGVRRPVLAATVPTAAGLAVLLDVGASVDATPATLAGHAILGAAYASVALGERPRVGLLSIGHETGKGDRVRRATDPLLHELALPAGARYAGLVEGDDVVAGDRADVVVTDGFTGNVLLKGLEAAFDLTGARPAGAPPRAAALLGVAGVAVVCHGAAARAHIASGLALAAHLHRTASVATLTDLITAPGIEMPDNSRGDA</sequence>
<dbReference type="GO" id="GO:0005737">
    <property type="term" value="C:cytoplasm"/>
    <property type="evidence" value="ECO:0007669"/>
    <property type="project" value="UniProtKB-SubCell"/>
</dbReference>
<dbReference type="GO" id="GO:0006633">
    <property type="term" value="P:fatty acid biosynthetic process"/>
    <property type="evidence" value="ECO:0007669"/>
    <property type="project" value="UniProtKB-UniRule"/>
</dbReference>
<gene>
    <name evidence="10" type="primary">plsX</name>
    <name evidence="11" type="ORF">Sya03_07940</name>
</gene>
<comment type="subcellular location">
    <subcellularLocation>
        <location evidence="10">Cytoplasm</location>
    </subcellularLocation>
    <text evidence="10">Associated with the membrane possibly through PlsY.</text>
</comment>
<evidence type="ECO:0000256" key="5">
    <source>
        <dbReference type="ARBA" id="ARBA00023098"/>
    </source>
</evidence>
<dbReference type="UniPathway" id="UPA00085"/>
<evidence type="ECO:0000256" key="9">
    <source>
        <dbReference type="ARBA" id="ARBA00046608"/>
    </source>
</evidence>
<accession>A0A8J3Y4T5</accession>
<dbReference type="GO" id="GO:0008654">
    <property type="term" value="P:phospholipid biosynthetic process"/>
    <property type="evidence" value="ECO:0007669"/>
    <property type="project" value="UniProtKB-KW"/>
</dbReference>
<dbReference type="Pfam" id="PF02504">
    <property type="entry name" value="FA_synthesis"/>
    <property type="match status" value="1"/>
</dbReference>
<keyword evidence="12" id="KW-1185">Reference proteome</keyword>
<evidence type="ECO:0000256" key="4">
    <source>
        <dbReference type="ARBA" id="ARBA00022679"/>
    </source>
</evidence>
<comment type="pathway">
    <text evidence="10">Lipid metabolism; phospholipid metabolism.</text>
</comment>
<keyword evidence="6 10" id="KW-0594">Phospholipid biosynthesis</keyword>
<dbReference type="PANTHER" id="PTHR30100:SF1">
    <property type="entry name" value="PHOSPHATE ACYLTRANSFERASE"/>
    <property type="match status" value="1"/>
</dbReference>
<proteinExistence type="inferred from homology"/>
<dbReference type="AlphaFoldDB" id="A0A8J3Y4T5"/>
<comment type="subunit">
    <text evidence="9 10">Homodimer. Probably interacts with PlsY.</text>
</comment>
<comment type="similarity">
    <text evidence="10">Belongs to the PlsX family.</text>
</comment>
<evidence type="ECO:0000256" key="8">
    <source>
        <dbReference type="ARBA" id="ARBA00024069"/>
    </source>
</evidence>
<dbReference type="InterPro" id="IPR012281">
    <property type="entry name" value="Phospholipid_synth_PlsX-like"/>
</dbReference>
<protein>
    <recommendedName>
        <fullName evidence="8 10">Phosphate acyltransferase</fullName>
        <ecNumber evidence="8 10">2.3.1.274</ecNumber>
    </recommendedName>
    <alternativeName>
        <fullName evidence="10">Acyl-ACP phosphotransacylase</fullName>
    </alternativeName>
    <alternativeName>
        <fullName evidence="10">Acyl-[acyl-carrier-protein]--phosphate acyltransferase</fullName>
    </alternativeName>
    <alternativeName>
        <fullName evidence="10">Phosphate-acyl-ACP acyltransferase</fullName>
    </alternativeName>
</protein>
<keyword evidence="3 10" id="KW-0444">Lipid biosynthesis</keyword>
<keyword evidence="7 10" id="KW-1208">Phospholipid metabolism</keyword>
<keyword evidence="4 10" id="KW-0808">Transferase</keyword>
<dbReference type="HAMAP" id="MF_00019">
    <property type="entry name" value="PlsX"/>
    <property type="match status" value="1"/>
</dbReference>
<evidence type="ECO:0000256" key="2">
    <source>
        <dbReference type="ARBA" id="ARBA00022490"/>
    </source>
</evidence>
<dbReference type="InterPro" id="IPR003664">
    <property type="entry name" value="FA_synthesis"/>
</dbReference>
<comment type="catalytic activity">
    <reaction evidence="1 10">
        <text>a fatty acyl-[ACP] + phosphate = an acyl phosphate + holo-[ACP]</text>
        <dbReference type="Rhea" id="RHEA:42292"/>
        <dbReference type="Rhea" id="RHEA-COMP:9685"/>
        <dbReference type="Rhea" id="RHEA-COMP:14125"/>
        <dbReference type="ChEBI" id="CHEBI:43474"/>
        <dbReference type="ChEBI" id="CHEBI:59918"/>
        <dbReference type="ChEBI" id="CHEBI:64479"/>
        <dbReference type="ChEBI" id="CHEBI:138651"/>
        <dbReference type="EC" id="2.3.1.274"/>
    </reaction>
</comment>
<dbReference type="Proteomes" id="UP000652013">
    <property type="component" value="Unassembled WGS sequence"/>
</dbReference>
<keyword evidence="5 10" id="KW-0443">Lipid metabolism</keyword>
<comment type="caution">
    <text evidence="11">The sequence shown here is derived from an EMBL/GenBank/DDBJ whole genome shotgun (WGS) entry which is preliminary data.</text>
</comment>
<evidence type="ECO:0000256" key="10">
    <source>
        <dbReference type="HAMAP-Rule" id="MF_00019"/>
    </source>
</evidence>
<dbReference type="Gene3D" id="3.40.718.10">
    <property type="entry name" value="Isopropylmalate Dehydrogenase"/>
    <property type="match status" value="1"/>
</dbReference>
<dbReference type="PANTHER" id="PTHR30100">
    <property type="entry name" value="FATTY ACID/PHOSPHOLIPID SYNTHESIS PROTEIN PLSX"/>
    <property type="match status" value="1"/>
</dbReference>
<evidence type="ECO:0000256" key="7">
    <source>
        <dbReference type="ARBA" id="ARBA00023264"/>
    </source>
</evidence>
<name>A0A8J3Y4T5_9ACTN</name>
<evidence type="ECO:0000256" key="6">
    <source>
        <dbReference type="ARBA" id="ARBA00023209"/>
    </source>
</evidence>
<evidence type="ECO:0000313" key="11">
    <source>
        <dbReference type="EMBL" id="GIJ01442.1"/>
    </source>
</evidence>
<evidence type="ECO:0000313" key="12">
    <source>
        <dbReference type="Proteomes" id="UP000652013"/>
    </source>
</evidence>
<evidence type="ECO:0000256" key="1">
    <source>
        <dbReference type="ARBA" id="ARBA00001232"/>
    </source>
</evidence>
<comment type="function">
    <text evidence="10">Catalyzes the reversible formation of acyl-phosphate (acyl-PO(4)) from acyl-[acyl-carrier-protein] (acyl-ACP). This enzyme utilizes acyl-ACP as fatty acyl donor, but not acyl-CoA.</text>
</comment>
<reference evidence="11" key="1">
    <citation type="submission" date="2021-01" db="EMBL/GenBank/DDBJ databases">
        <title>Whole genome shotgun sequence of Spirilliplanes yamanashiensis NBRC 15828.</title>
        <authorList>
            <person name="Komaki H."/>
            <person name="Tamura T."/>
        </authorList>
    </citation>
    <scope>NUCLEOTIDE SEQUENCE</scope>
    <source>
        <strain evidence="11">NBRC 15828</strain>
    </source>
</reference>